<keyword evidence="3" id="KW-1185">Reference proteome</keyword>
<dbReference type="InterPro" id="IPR029477">
    <property type="entry name" value="DAG_kinase_typeI_N"/>
</dbReference>
<reference evidence="2 3" key="1">
    <citation type="submission" date="2017-03" db="EMBL/GenBank/DDBJ databases">
        <title>Genome Survey of Euroglyphus maynei.</title>
        <authorList>
            <person name="Arlian L.G."/>
            <person name="Morgan M.S."/>
            <person name="Rider S.D."/>
        </authorList>
    </citation>
    <scope>NUCLEOTIDE SEQUENCE [LARGE SCALE GENOMIC DNA]</scope>
    <source>
        <strain evidence="2">Arlian Lab</strain>
        <tissue evidence="2">Whole body</tissue>
    </source>
</reference>
<dbReference type="AlphaFoldDB" id="A0A1Y3AVA6"/>
<evidence type="ECO:0000313" key="3">
    <source>
        <dbReference type="Proteomes" id="UP000194236"/>
    </source>
</evidence>
<sequence length="154" mass="16887">MGNKMHQFKDIDLEGFKTFMSIYLENELSLDLIRRLFLSFVKKPEQPEQQTIGITSSIEQGKQCQTNETSSSHHHHHHHSLISGGIFSQSNSTISGAIHSIQARFNFPSLGGIGGGANLSTTAASSSGQNQKALMNTTLSDSDAEESRIQCSHR</sequence>
<gene>
    <name evidence="2" type="ORF">BLA29_011128</name>
</gene>
<dbReference type="Gene3D" id="1.10.238.110">
    <property type="entry name" value="Diacylglycerol kinase alpha"/>
    <property type="match status" value="1"/>
</dbReference>
<accession>A0A1Y3AVA6</accession>
<feature type="domain" description="Diacylglycerol kinase type I N-terminal" evidence="1">
    <location>
        <begin position="6"/>
        <end position="79"/>
    </location>
</feature>
<dbReference type="InterPro" id="IPR038199">
    <property type="entry name" value="DGK_typeI_N_sf"/>
</dbReference>
<comment type="caution">
    <text evidence="2">The sequence shown here is derived from an EMBL/GenBank/DDBJ whole genome shotgun (WGS) entry which is preliminary data.</text>
</comment>
<dbReference type="Proteomes" id="UP000194236">
    <property type="component" value="Unassembled WGS sequence"/>
</dbReference>
<protein>
    <recommendedName>
        <fullName evidence="1">Diacylglycerol kinase type I N-terminal domain-containing protein</fullName>
    </recommendedName>
</protein>
<dbReference type="EMBL" id="MUJZ01056334">
    <property type="protein sequence ID" value="OTF72401.1"/>
    <property type="molecule type" value="Genomic_DNA"/>
</dbReference>
<organism evidence="2 3">
    <name type="scientific">Euroglyphus maynei</name>
    <name type="common">Mayne's house dust mite</name>
    <dbReference type="NCBI Taxonomy" id="6958"/>
    <lineage>
        <taxon>Eukaryota</taxon>
        <taxon>Metazoa</taxon>
        <taxon>Ecdysozoa</taxon>
        <taxon>Arthropoda</taxon>
        <taxon>Chelicerata</taxon>
        <taxon>Arachnida</taxon>
        <taxon>Acari</taxon>
        <taxon>Acariformes</taxon>
        <taxon>Sarcoptiformes</taxon>
        <taxon>Astigmata</taxon>
        <taxon>Psoroptidia</taxon>
        <taxon>Analgoidea</taxon>
        <taxon>Pyroglyphidae</taxon>
        <taxon>Pyroglyphinae</taxon>
        <taxon>Euroglyphus</taxon>
    </lineage>
</organism>
<dbReference type="Pfam" id="PF14513">
    <property type="entry name" value="DAG_kinase_N"/>
    <property type="match status" value="1"/>
</dbReference>
<dbReference type="SUPFAM" id="SSF47473">
    <property type="entry name" value="EF-hand"/>
    <property type="match status" value="1"/>
</dbReference>
<evidence type="ECO:0000313" key="2">
    <source>
        <dbReference type="EMBL" id="OTF72401.1"/>
    </source>
</evidence>
<dbReference type="OrthoDB" id="242257at2759"/>
<evidence type="ECO:0000259" key="1">
    <source>
        <dbReference type="Pfam" id="PF14513"/>
    </source>
</evidence>
<proteinExistence type="predicted"/>
<name>A0A1Y3AVA6_EURMA</name>
<dbReference type="InterPro" id="IPR011992">
    <property type="entry name" value="EF-hand-dom_pair"/>
</dbReference>